<evidence type="ECO:0000256" key="1">
    <source>
        <dbReference type="ARBA" id="ARBA00000085"/>
    </source>
</evidence>
<name>A0A1B9F4H8_9BACT</name>
<dbReference type="PROSITE" id="PS50112">
    <property type="entry name" value="PAS"/>
    <property type="match status" value="1"/>
</dbReference>
<dbReference type="SUPFAM" id="SSF47384">
    <property type="entry name" value="Homodimeric domain of signal transducing histidine kinase"/>
    <property type="match status" value="1"/>
</dbReference>
<protein>
    <recommendedName>
        <fullName evidence="2">histidine kinase</fullName>
        <ecNumber evidence="2">2.7.13.3</ecNumber>
    </recommendedName>
</protein>
<keyword evidence="5" id="KW-0418">Kinase</keyword>
<accession>A0A1B9F4H8</accession>
<evidence type="ECO:0000313" key="5">
    <source>
        <dbReference type="EMBL" id="OCC14832.1"/>
    </source>
</evidence>
<proteinExistence type="predicted"/>
<organism evidence="5 6">
    <name type="scientific">Dissulfuribacter thermophilus</name>
    <dbReference type="NCBI Taxonomy" id="1156395"/>
    <lineage>
        <taxon>Bacteria</taxon>
        <taxon>Pseudomonadati</taxon>
        <taxon>Thermodesulfobacteriota</taxon>
        <taxon>Dissulfuribacteria</taxon>
        <taxon>Dissulfuribacterales</taxon>
        <taxon>Dissulfuribacteraceae</taxon>
        <taxon>Dissulfuribacter</taxon>
    </lineage>
</organism>
<dbReference type="CDD" id="cd00130">
    <property type="entry name" value="PAS"/>
    <property type="match status" value="1"/>
</dbReference>
<dbReference type="NCBIfam" id="TIGR00229">
    <property type="entry name" value="sensory_box"/>
    <property type="match status" value="1"/>
</dbReference>
<feature type="transmembrane region" description="Helical" evidence="3">
    <location>
        <begin position="12"/>
        <end position="31"/>
    </location>
</feature>
<dbReference type="OrthoDB" id="9787818at2"/>
<dbReference type="Pfam" id="PF13426">
    <property type="entry name" value="PAS_9"/>
    <property type="match status" value="1"/>
</dbReference>
<gene>
    <name evidence="5" type="ORF">DBT_1892</name>
</gene>
<evidence type="ECO:0000313" key="6">
    <source>
        <dbReference type="Proteomes" id="UP000093080"/>
    </source>
</evidence>
<dbReference type="Gene3D" id="1.10.287.130">
    <property type="match status" value="1"/>
</dbReference>
<keyword evidence="5" id="KW-0808">Transferase</keyword>
<comment type="caution">
    <text evidence="5">The sequence shown here is derived from an EMBL/GenBank/DDBJ whole genome shotgun (WGS) entry which is preliminary data.</text>
</comment>
<dbReference type="CDD" id="cd00082">
    <property type="entry name" value="HisKA"/>
    <property type="match status" value="1"/>
</dbReference>
<keyword evidence="6" id="KW-1185">Reference proteome</keyword>
<evidence type="ECO:0000256" key="2">
    <source>
        <dbReference type="ARBA" id="ARBA00012438"/>
    </source>
</evidence>
<dbReference type="InterPro" id="IPR003661">
    <property type="entry name" value="HisK_dim/P_dom"/>
</dbReference>
<dbReference type="PANTHER" id="PTHR43065">
    <property type="entry name" value="SENSOR HISTIDINE KINASE"/>
    <property type="match status" value="1"/>
</dbReference>
<dbReference type="Proteomes" id="UP000093080">
    <property type="component" value="Unassembled WGS sequence"/>
</dbReference>
<evidence type="ECO:0000259" key="4">
    <source>
        <dbReference type="PROSITE" id="PS50112"/>
    </source>
</evidence>
<dbReference type="InterPro" id="IPR036097">
    <property type="entry name" value="HisK_dim/P_sf"/>
</dbReference>
<dbReference type="STRING" id="1156395.DBT_1892"/>
<dbReference type="PANTHER" id="PTHR43065:SF42">
    <property type="entry name" value="TWO-COMPONENT SENSOR PPRA"/>
    <property type="match status" value="1"/>
</dbReference>
<evidence type="ECO:0000256" key="3">
    <source>
        <dbReference type="SAM" id="Phobius"/>
    </source>
</evidence>
<comment type="catalytic activity">
    <reaction evidence="1">
        <text>ATP + protein L-histidine = ADP + protein N-phospho-L-histidine.</text>
        <dbReference type="EC" id="2.7.13.3"/>
    </reaction>
</comment>
<dbReference type="EMBL" id="MAGO01000009">
    <property type="protein sequence ID" value="OCC14832.1"/>
    <property type="molecule type" value="Genomic_DNA"/>
</dbReference>
<dbReference type="InterPro" id="IPR035965">
    <property type="entry name" value="PAS-like_dom_sf"/>
</dbReference>
<feature type="domain" description="PAS" evidence="4">
    <location>
        <begin position="102"/>
        <end position="174"/>
    </location>
</feature>
<dbReference type="RefSeq" id="WP_067619386.1">
    <property type="nucleotide sequence ID" value="NZ_MAGO01000009.1"/>
</dbReference>
<reference evidence="5 6" key="1">
    <citation type="submission" date="2016-06" db="EMBL/GenBank/DDBJ databases">
        <title>Respiratory ammonification of nitrate coupled to the oxidation of elemental sulfur in deep-sea autotrophic thermophilic bacteria.</title>
        <authorList>
            <person name="Slobodkina G.B."/>
            <person name="Mardanov A.V."/>
            <person name="Ravin N.V."/>
            <person name="Frolova A.A."/>
            <person name="Viryasiv M.B."/>
            <person name="Chernyh N.A."/>
            <person name="Bonch-Osmolovskaya E.A."/>
            <person name="Slobodkin A.I."/>
        </authorList>
    </citation>
    <scope>NUCLEOTIDE SEQUENCE [LARGE SCALE GENOMIC DNA]</scope>
    <source>
        <strain evidence="5 6">S69</strain>
    </source>
</reference>
<dbReference type="SUPFAM" id="SSF55785">
    <property type="entry name" value="PYP-like sensor domain (PAS domain)"/>
    <property type="match status" value="1"/>
</dbReference>
<dbReference type="SMART" id="SM00091">
    <property type="entry name" value="PAS"/>
    <property type="match status" value="1"/>
</dbReference>
<keyword evidence="3" id="KW-0812">Transmembrane</keyword>
<sequence>MRLPSIHWDNVIQKLPWFLLPIVFSMLVWMGKRVIDVQNILDLYHSGGAIEKLDSVIKGSEAFLNDTLVCISLLGIVFLLLYIFLFATKRRYENRIDFLRTGHNRYKFLAEGPLSIGILRLDCASGRIVDANTGALRLFGFSRAQVVGKKVSNFLKEESVKDMERVFKNIVEGKKFFEVSCSIVNAIGEVRDIDFHVAVTGGTIEDSYGAIGKEAIAILTDVTEKRVAEEEKLKNERLRGVLEMAGGAAHELNQPLQVVLGYASLISARLDENHPLKEKAEKLRSEVERLSEIGKKIASISDYAVRDYVGNTKIIDINRASKKVKRVG</sequence>
<dbReference type="InterPro" id="IPR000014">
    <property type="entry name" value="PAS"/>
</dbReference>
<dbReference type="AlphaFoldDB" id="A0A1B9F4H8"/>
<dbReference type="Gene3D" id="3.30.450.20">
    <property type="entry name" value="PAS domain"/>
    <property type="match status" value="1"/>
</dbReference>
<keyword evidence="3" id="KW-1133">Transmembrane helix</keyword>
<dbReference type="EC" id="2.7.13.3" evidence="2"/>
<feature type="transmembrane region" description="Helical" evidence="3">
    <location>
        <begin position="62"/>
        <end position="85"/>
    </location>
</feature>
<dbReference type="GO" id="GO:0000155">
    <property type="term" value="F:phosphorelay sensor kinase activity"/>
    <property type="evidence" value="ECO:0007669"/>
    <property type="project" value="InterPro"/>
</dbReference>
<keyword evidence="3" id="KW-0472">Membrane</keyword>
<dbReference type="Pfam" id="PF00512">
    <property type="entry name" value="HisKA"/>
    <property type="match status" value="1"/>
</dbReference>